<dbReference type="InParanoid" id="A0A0G4GM74"/>
<dbReference type="GO" id="GO:0048193">
    <property type="term" value="P:Golgi vesicle transport"/>
    <property type="evidence" value="ECO:0007669"/>
    <property type="project" value="InterPro"/>
</dbReference>
<dbReference type="AlphaFoldDB" id="A0A0G4GM74"/>
<evidence type="ECO:0000256" key="6">
    <source>
        <dbReference type="ARBA" id="ARBA00022892"/>
    </source>
</evidence>
<dbReference type="FunFam" id="3.30.1380.20:FF:000001">
    <property type="entry name" value="Trafficking protein particle complex subunit BET3"/>
    <property type="match status" value="1"/>
</dbReference>
<dbReference type="PANTHER" id="PTHR13048">
    <property type="entry name" value="TRAFFICKING PROTEIN PARTICLE COMPLEX SUBUNIT 3"/>
    <property type="match status" value="1"/>
</dbReference>
<dbReference type="OMA" id="MVQMQVQ"/>
<dbReference type="GO" id="GO:0005783">
    <property type="term" value="C:endoplasmic reticulum"/>
    <property type="evidence" value="ECO:0007669"/>
    <property type="project" value="UniProtKB-SubCell"/>
</dbReference>
<evidence type="ECO:0000256" key="7">
    <source>
        <dbReference type="ARBA" id="ARBA00023034"/>
    </source>
</evidence>
<organism evidence="9 10">
    <name type="scientific">Vitrella brassicaformis (strain CCMP3155)</name>
    <dbReference type="NCBI Taxonomy" id="1169540"/>
    <lineage>
        <taxon>Eukaryota</taxon>
        <taxon>Sar</taxon>
        <taxon>Alveolata</taxon>
        <taxon>Colpodellida</taxon>
        <taxon>Vitrellaceae</taxon>
        <taxon>Vitrella</taxon>
    </lineage>
</organism>
<evidence type="ECO:0000256" key="1">
    <source>
        <dbReference type="ARBA" id="ARBA00004222"/>
    </source>
</evidence>
<dbReference type="GO" id="GO:0030008">
    <property type="term" value="C:TRAPP complex"/>
    <property type="evidence" value="ECO:0007669"/>
    <property type="project" value="InterPro"/>
</dbReference>
<dbReference type="OrthoDB" id="10262857at2759"/>
<dbReference type="Gene3D" id="3.30.1380.20">
    <property type="entry name" value="Trafficking protein particle complex subunit 3"/>
    <property type="match status" value="1"/>
</dbReference>
<dbReference type="InterPro" id="IPR024096">
    <property type="entry name" value="NO_sig/Golgi_transp_ligand-bd"/>
</dbReference>
<dbReference type="SUPFAM" id="SSF111126">
    <property type="entry name" value="Ligand-binding domain in the NO signalling and Golgi transport"/>
    <property type="match status" value="1"/>
</dbReference>
<gene>
    <name evidence="9" type="ORF">Vbra_23064</name>
</gene>
<keyword evidence="7 8" id="KW-0333">Golgi apparatus</keyword>
<proteinExistence type="inferred from homology"/>
<dbReference type="FunCoup" id="A0A0G4GM74">
    <property type="interactions" value="494"/>
</dbReference>
<dbReference type="GO" id="GO:0016236">
    <property type="term" value="P:macroautophagy"/>
    <property type="evidence" value="ECO:0007669"/>
    <property type="project" value="UniProtKB-ARBA"/>
</dbReference>
<keyword evidence="4 8" id="KW-0813">Transport</keyword>
<dbReference type="GO" id="GO:0005794">
    <property type="term" value="C:Golgi apparatus"/>
    <property type="evidence" value="ECO:0007669"/>
    <property type="project" value="UniProtKB-SubCell"/>
</dbReference>
<dbReference type="Pfam" id="PF04051">
    <property type="entry name" value="TRAPP"/>
    <property type="match status" value="1"/>
</dbReference>
<evidence type="ECO:0000256" key="2">
    <source>
        <dbReference type="ARBA" id="ARBA00004240"/>
    </source>
</evidence>
<evidence type="ECO:0000256" key="4">
    <source>
        <dbReference type="ARBA" id="ARBA00022448"/>
    </source>
</evidence>
<evidence type="ECO:0000313" key="10">
    <source>
        <dbReference type="Proteomes" id="UP000041254"/>
    </source>
</evidence>
<comment type="function">
    <text evidence="8">May play a role in vesicular transport from endoplasmic reticulum to Golgi.</text>
</comment>
<dbReference type="PIRSF" id="PIRSF018293">
    <property type="entry name" value="TRAPP_I_complex_Bet3"/>
    <property type="match status" value="1"/>
</dbReference>
<protein>
    <recommendedName>
        <fullName evidence="8">Trafficking protein particle complex subunit</fullName>
    </recommendedName>
</protein>
<accession>A0A0G4GM74</accession>
<dbReference type="CDD" id="cd14942">
    <property type="entry name" value="TRAPPC3_bet3"/>
    <property type="match status" value="1"/>
</dbReference>
<dbReference type="VEuPathDB" id="CryptoDB:Vbra_23064"/>
<evidence type="ECO:0000256" key="3">
    <source>
        <dbReference type="ARBA" id="ARBA00006218"/>
    </source>
</evidence>
<dbReference type="InterPro" id="IPR016721">
    <property type="entry name" value="Bet3"/>
</dbReference>
<dbReference type="STRING" id="1169540.A0A0G4GM74"/>
<evidence type="ECO:0000313" key="9">
    <source>
        <dbReference type="EMBL" id="CEM31165.1"/>
    </source>
</evidence>
<dbReference type="EMBL" id="CDMY01000717">
    <property type="protein sequence ID" value="CEM31165.1"/>
    <property type="molecule type" value="Genomic_DNA"/>
</dbReference>
<evidence type="ECO:0000256" key="5">
    <source>
        <dbReference type="ARBA" id="ARBA00022824"/>
    </source>
</evidence>
<dbReference type="InterPro" id="IPR007194">
    <property type="entry name" value="TRAPP_component"/>
</dbReference>
<dbReference type="Proteomes" id="UP000041254">
    <property type="component" value="Unassembled WGS sequence"/>
</dbReference>
<comment type="subunit">
    <text evidence="8">Homodimer.</text>
</comment>
<keyword evidence="5" id="KW-0256">Endoplasmic reticulum</keyword>
<reference evidence="9 10" key="1">
    <citation type="submission" date="2014-11" db="EMBL/GenBank/DDBJ databases">
        <authorList>
            <person name="Zhu J."/>
            <person name="Qi W."/>
            <person name="Song R."/>
        </authorList>
    </citation>
    <scope>NUCLEOTIDE SEQUENCE [LARGE SCALE GENOMIC DNA]</scope>
</reference>
<dbReference type="PhylomeDB" id="A0A0G4GM74"/>
<keyword evidence="10" id="KW-1185">Reference proteome</keyword>
<name>A0A0G4GM74_VITBC</name>
<evidence type="ECO:0000256" key="8">
    <source>
        <dbReference type="PIRNR" id="PIRNR018293"/>
    </source>
</evidence>
<keyword evidence="6 8" id="KW-0931">ER-Golgi transport</keyword>
<comment type="subcellular location">
    <subcellularLocation>
        <location evidence="2">Endoplasmic reticulum</location>
    </subcellularLocation>
    <subcellularLocation>
        <location evidence="1 8">Golgi apparatus</location>
        <location evidence="1 8">cis-Golgi network</location>
    </subcellularLocation>
</comment>
<sequence length="186" mass="20639">MSRQHYLKAGEVAFSKMDKVSAELLALTYGSLVTQLLKDKEEIESVNVQLEKMGYNIGIRLVDEFLAKSGIGPCQDFRDTAEVIAKVALKMFLNVTADVTGWNSDLTACTLVLHDNPLNEFVELPASMAGLKYGELICGVIRGGLEQVHMRVSCTFVKDVLKGDDTSEIALEFKEILKEEFVDEDE</sequence>
<comment type="similarity">
    <text evidence="3 8">Belongs to the TRAPP small subunits family. BET3 subfamily.</text>
</comment>